<reference evidence="6 7" key="1">
    <citation type="submission" date="2020-08" db="EMBL/GenBank/DDBJ databases">
        <title>Genome public.</title>
        <authorList>
            <person name="Liu C."/>
            <person name="Sun Q."/>
        </authorList>
    </citation>
    <scope>NUCLEOTIDE SEQUENCE [LARGE SCALE GENOMIC DNA]</scope>
    <source>
        <strain evidence="6 7">BX10</strain>
    </source>
</reference>
<name>A0ABR7NQ93_9FIRM</name>
<gene>
    <name evidence="6" type="ORF">H8708_03470</name>
</gene>
<organism evidence="6 7">
    <name type="scientific">Enterocloster hominis</name>
    <name type="common">ex Liu et al. 2021</name>
    <dbReference type="NCBI Taxonomy" id="2763663"/>
    <lineage>
        <taxon>Bacteria</taxon>
        <taxon>Bacillati</taxon>
        <taxon>Bacillota</taxon>
        <taxon>Clostridia</taxon>
        <taxon>Lachnospirales</taxon>
        <taxon>Lachnospiraceae</taxon>
        <taxon>Enterocloster</taxon>
    </lineage>
</organism>
<keyword evidence="4" id="KW-0804">Transcription</keyword>
<keyword evidence="3" id="KW-0238">DNA-binding</keyword>
<sequence>MKSEYGITVFTREKTGITPTDSGRLFLDMARDLLDDAGNFQRIFRERADHYRLRVSACTCSHPNDAFIRMVKSIPDIPLRFSYRESSPRIVIGDVYSNRADVGVLMYLAHTRSQIEELLSFRHLEEHFLFSSRAQLFCREDHPILKEKDSLTMEKICQYNFALYPVEAGNARALESVYNNMDLNFINWNQIRQIVYVESRSALHTLLLRTDYLGVGILPILDQEKNYHIVSIPLPDSILSAEKGRSNYICSYIFPKGKELPKAARAYITFLEQCYGQNSDYIRQMPEAQKSMEEIRRLEEED</sequence>
<evidence type="ECO:0000256" key="1">
    <source>
        <dbReference type="ARBA" id="ARBA00009437"/>
    </source>
</evidence>
<dbReference type="CDD" id="cd05466">
    <property type="entry name" value="PBP2_LTTR_substrate"/>
    <property type="match status" value="1"/>
</dbReference>
<dbReference type="Gene3D" id="3.40.190.290">
    <property type="match status" value="1"/>
</dbReference>
<dbReference type="Proteomes" id="UP000647491">
    <property type="component" value="Unassembled WGS sequence"/>
</dbReference>
<accession>A0ABR7NQ93</accession>
<dbReference type="Pfam" id="PF03466">
    <property type="entry name" value="LysR_substrate"/>
    <property type="match status" value="1"/>
</dbReference>
<evidence type="ECO:0000313" key="7">
    <source>
        <dbReference type="Proteomes" id="UP000647491"/>
    </source>
</evidence>
<dbReference type="PANTHER" id="PTHR30346:SF0">
    <property type="entry name" value="HCA OPERON TRANSCRIPTIONAL ACTIVATOR HCAR"/>
    <property type="match status" value="1"/>
</dbReference>
<proteinExistence type="inferred from homology"/>
<comment type="similarity">
    <text evidence="1">Belongs to the LysR transcriptional regulatory family.</text>
</comment>
<evidence type="ECO:0000259" key="5">
    <source>
        <dbReference type="Pfam" id="PF03466"/>
    </source>
</evidence>
<dbReference type="InterPro" id="IPR005119">
    <property type="entry name" value="LysR_subst-bd"/>
</dbReference>
<evidence type="ECO:0000256" key="3">
    <source>
        <dbReference type="ARBA" id="ARBA00023125"/>
    </source>
</evidence>
<comment type="caution">
    <text evidence="6">The sequence shown here is derived from an EMBL/GenBank/DDBJ whole genome shotgun (WGS) entry which is preliminary data.</text>
</comment>
<evidence type="ECO:0000313" key="6">
    <source>
        <dbReference type="EMBL" id="MBC8598295.1"/>
    </source>
</evidence>
<evidence type="ECO:0000256" key="4">
    <source>
        <dbReference type="ARBA" id="ARBA00023163"/>
    </source>
</evidence>
<dbReference type="PANTHER" id="PTHR30346">
    <property type="entry name" value="TRANSCRIPTIONAL DUAL REGULATOR HCAR-RELATED"/>
    <property type="match status" value="1"/>
</dbReference>
<keyword evidence="7" id="KW-1185">Reference proteome</keyword>
<dbReference type="RefSeq" id="WP_262426972.1">
    <property type="nucleotide sequence ID" value="NZ_JACRTJ010000008.1"/>
</dbReference>
<protein>
    <submittedName>
        <fullName evidence="6">LysR family transcriptional regulator</fullName>
    </submittedName>
</protein>
<dbReference type="EMBL" id="JACRTJ010000008">
    <property type="protein sequence ID" value="MBC8598295.1"/>
    <property type="molecule type" value="Genomic_DNA"/>
</dbReference>
<keyword evidence="2" id="KW-0805">Transcription regulation</keyword>
<dbReference type="SUPFAM" id="SSF53850">
    <property type="entry name" value="Periplasmic binding protein-like II"/>
    <property type="match status" value="1"/>
</dbReference>
<feature type="domain" description="LysR substrate-binding" evidence="5">
    <location>
        <begin position="84"/>
        <end position="272"/>
    </location>
</feature>
<evidence type="ECO:0000256" key="2">
    <source>
        <dbReference type="ARBA" id="ARBA00023015"/>
    </source>
</evidence>